<organism evidence="1">
    <name type="scientific">Brassica oleracea</name>
    <name type="common">Wild cabbage</name>
    <dbReference type="NCBI Taxonomy" id="3712"/>
    <lineage>
        <taxon>Eukaryota</taxon>
        <taxon>Viridiplantae</taxon>
        <taxon>Streptophyta</taxon>
        <taxon>Embryophyta</taxon>
        <taxon>Tracheophyta</taxon>
        <taxon>Spermatophyta</taxon>
        <taxon>Magnoliopsida</taxon>
        <taxon>eudicotyledons</taxon>
        <taxon>Gunneridae</taxon>
        <taxon>Pentapetalae</taxon>
        <taxon>rosids</taxon>
        <taxon>malvids</taxon>
        <taxon>Brassicales</taxon>
        <taxon>Brassicaceae</taxon>
        <taxon>Brassiceae</taxon>
        <taxon>Brassica</taxon>
    </lineage>
</organism>
<accession>A0A3P6FTM1</accession>
<reference evidence="1" key="1">
    <citation type="submission" date="2018-11" db="EMBL/GenBank/DDBJ databases">
        <authorList>
            <consortium name="Genoscope - CEA"/>
            <person name="William W."/>
        </authorList>
    </citation>
    <scope>NUCLEOTIDE SEQUENCE</scope>
</reference>
<dbReference type="PANTHER" id="PTHR34133">
    <property type="entry name" value="OS07G0633000 PROTEIN"/>
    <property type="match status" value="1"/>
</dbReference>
<name>A0A3P6FTM1_BRAOL</name>
<dbReference type="PANTHER" id="PTHR34133:SF8">
    <property type="entry name" value="OS07G0633000 PROTEIN"/>
    <property type="match status" value="1"/>
</dbReference>
<dbReference type="InterPro" id="IPR018971">
    <property type="entry name" value="DUF1997"/>
</dbReference>
<protein>
    <submittedName>
        <fullName evidence="1">Uncharacterized protein</fullName>
    </submittedName>
</protein>
<sequence>MEPSDFSLGVKGALYPDRRGKNTKLRDQIEMKISFVLPPVLELVLTSLVENVKHN</sequence>
<gene>
    <name evidence="1" type="ORF">BOLC6T37070H</name>
</gene>
<dbReference type="AlphaFoldDB" id="A0A3P6FTM1"/>
<dbReference type="Pfam" id="PF09366">
    <property type="entry name" value="DUF1997"/>
    <property type="match status" value="1"/>
</dbReference>
<dbReference type="EMBL" id="LR031880">
    <property type="protein sequence ID" value="VDD61617.1"/>
    <property type="molecule type" value="Genomic_DNA"/>
</dbReference>
<proteinExistence type="predicted"/>
<evidence type="ECO:0000313" key="1">
    <source>
        <dbReference type="EMBL" id="VDD61617.1"/>
    </source>
</evidence>